<dbReference type="AlphaFoldDB" id="A0A2G5HDL8"/>
<feature type="chain" id="PRO_5013834992" evidence="7">
    <location>
        <begin position="17"/>
        <end position="607"/>
    </location>
</feature>
<dbReference type="Proteomes" id="UP001302367">
    <property type="component" value="Chromosome 9"/>
</dbReference>
<evidence type="ECO:0000256" key="7">
    <source>
        <dbReference type="SAM" id="SignalP"/>
    </source>
</evidence>
<dbReference type="InterPro" id="IPR001563">
    <property type="entry name" value="Peptidase_S10"/>
</dbReference>
<dbReference type="GO" id="GO:0004185">
    <property type="term" value="F:serine-type carboxypeptidase activity"/>
    <property type="evidence" value="ECO:0007669"/>
    <property type="project" value="InterPro"/>
</dbReference>
<evidence type="ECO:0000256" key="6">
    <source>
        <dbReference type="ARBA" id="ARBA00023180"/>
    </source>
</evidence>
<evidence type="ECO:0000256" key="3">
    <source>
        <dbReference type="ARBA" id="ARBA00022670"/>
    </source>
</evidence>
<keyword evidence="11" id="KW-1185">Reference proteome</keyword>
<reference evidence="9 11" key="2">
    <citation type="submission" date="2023-09" db="EMBL/GenBank/DDBJ databases">
        <title>Complete-Gapless Cercospora beticola genome.</title>
        <authorList>
            <person name="Wyatt N.A."/>
            <person name="Spanner R.E."/>
            <person name="Bolton M.D."/>
        </authorList>
    </citation>
    <scope>NUCLEOTIDE SEQUENCE [LARGE SCALE GENOMIC DNA]</scope>
    <source>
        <strain evidence="9">Cb09-40</strain>
    </source>
</reference>
<evidence type="ECO:0000313" key="10">
    <source>
        <dbReference type="Proteomes" id="UP000230605"/>
    </source>
</evidence>
<evidence type="ECO:0000313" key="11">
    <source>
        <dbReference type="Proteomes" id="UP001302367"/>
    </source>
</evidence>
<dbReference type="Gene3D" id="3.40.50.1820">
    <property type="entry name" value="alpha/beta hydrolase"/>
    <property type="match status" value="1"/>
</dbReference>
<gene>
    <name evidence="8" type="ORF">CB0940_11330</name>
    <name evidence="9" type="ORF">RHO25_012834</name>
</gene>
<feature type="signal peptide" evidence="7">
    <location>
        <begin position="1"/>
        <end position="16"/>
    </location>
</feature>
<keyword evidence="3" id="KW-0645">Protease</keyword>
<dbReference type="PANTHER" id="PTHR11802:SF189">
    <property type="entry name" value="CARBOXYPEPTIDASE"/>
    <property type="match status" value="1"/>
</dbReference>
<dbReference type="Pfam" id="PF00450">
    <property type="entry name" value="Peptidase_S10"/>
    <property type="match status" value="1"/>
</dbReference>
<dbReference type="InterPro" id="IPR029058">
    <property type="entry name" value="AB_hydrolase_fold"/>
</dbReference>
<proteinExistence type="inferred from homology"/>
<comment type="similarity">
    <text evidence="1">Belongs to the peptidase S10 family.</text>
</comment>
<keyword evidence="4 7" id="KW-0732">Signal</keyword>
<dbReference type="GO" id="GO:0006508">
    <property type="term" value="P:proteolysis"/>
    <property type="evidence" value="ECO:0007669"/>
    <property type="project" value="UniProtKB-KW"/>
</dbReference>
<dbReference type="GO" id="GO:0000324">
    <property type="term" value="C:fungal-type vacuole"/>
    <property type="evidence" value="ECO:0007669"/>
    <property type="project" value="TreeGrafter"/>
</dbReference>
<evidence type="ECO:0000313" key="8">
    <source>
        <dbReference type="EMBL" id="PIA90631.1"/>
    </source>
</evidence>
<evidence type="ECO:0000256" key="2">
    <source>
        <dbReference type="ARBA" id="ARBA00022645"/>
    </source>
</evidence>
<dbReference type="PANTHER" id="PTHR11802">
    <property type="entry name" value="SERINE PROTEASE FAMILY S10 SERINE CARBOXYPEPTIDASE"/>
    <property type="match status" value="1"/>
</dbReference>
<reference evidence="8 10" key="1">
    <citation type="submission" date="2015-10" db="EMBL/GenBank/DDBJ databases">
        <title>The cercosporin biosynthetic gene cluster was horizontally transferred to several fungal lineages and shown to be expanded in Cercospora beticola based on microsynteny with recipient genomes.</title>
        <authorList>
            <person name="De Jonge R."/>
            <person name="Ebert M.K."/>
            <person name="Suttle J.C."/>
            <person name="Jurick Ii W.M."/>
            <person name="Secor G.A."/>
            <person name="Thomma B.P."/>
            <person name="Van De Peer Y."/>
            <person name="Bolton M.D."/>
        </authorList>
    </citation>
    <scope>NUCLEOTIDE SEQUENCE [LARGE SCALE GENOMIC DNA]</scope>
    <source>
        <strain evidence="8 10">09-40</strain>
    </source>
</reference>
<evidence type="ECO:0000313" key="9">
    <source>
        <dbReference type="EMBL" id="WPB08170.1"/>
    </source>
</evidence>
<evidence type="ECO:0000256" key="4">
    <source>
        <dbReference type="ARBA" id="ARBA00022729"/>
    </source>
</evidence>
<dbReference type="EMBL" id="CP134192">
    <property type="protein sequence ID" value="WPB08170.1"/>
    <property type="molecule type" value="Genomic_DNA"/>
</dbReference>
<protein>
    <submittedName>
        <fullName evidence="8">Carboxypeptidase S1 B</fullName>
    </submittedName>
</protein>
<dbReference type="EMBL" id="LKMD01000107">
    <property type="protein sequence ID" value="PIA90631.1"/>
    <property type="molecule type" value="Genomic_DNA"/>
</dbReference>
<keyword evidence="6" id="KW-0325">Glycoprotein</keyword>
<name>A0A2G5HDL8_CERBT</name>
<keyword evidence="2 8" id="KW-0121">Carboxypeptidase</keyword>
<dbReference type="OrthoDB" id="3637400at2759"/>
<keyword evidence="5" id="KW-0378">Hydrolase</keyword>
<evidence type="ECO:0000256" key="1">
    <source>
        <dbReference type="ARBA" id="ARBA00009431"/>
    </source>
</evidence>
<sequence length="607" mass="67863">MLKLISVVCLALPCFGQFPGPPRGVKVIEAHSSNTLISYKKTTICETTPGVNAYAGYVHLPPDTLLDSGFKQTDPINTFFWFFESRKDPRNAPLTIVQLGGLGVSPLSGPLVLNGPCIVEPDSNSTSLNSWSWNTDSNMLYLDQPVSVGFSYNSLQNYTVDLVSNEFTELNNVDEIPKQNTTSLVGTFSKPGETNVVSTLTAAAASTWHFLQTWVQEFPHYEPKDRRYNLATDGGSSGPTFFEYFERQNERIRNTDGQSASKQMVLTLDTLFMTSPCTDPMMYQSYPEIVQNNTYEIEIVNASIRGQMLDMLYKQDGCLDQLWKCGNLSQIYDREGTGANASVNQVCADANQLCNKMRQLPLDVSGRNIFDFTSRNSRVLDQFYEGYLNHPHVQDDLGVPLNWTSYSEAVRNASLSTAQAFHRNPDRIAYLLDRGIKVHLMYGDRSYGCNWLAGENFSLRVNYAHASQFRSAGYAPISVNTSCTVAGQVRQHGNFSFSLVYDAPLAVAAYQRETAFRVFDRALNNLDIATGKIQMSERYQTNGPQNIRDMRREVPKPALDYCYTLSPGEGCTDEQIAMLENGTAVVKDFILVDRNSTELFPEVVGTY</sequence>
<evidence type="ECO:0000256" key="5">
    <source>
        <dbReference type="ARBA" id="ARBA00022801"/>
    </source>
</evidence>
<organism evidence="8 10">
    <name type="scientific">Cercospora beticola</name>
    <name type="common">Sugarbeet leaf spot fungus</name>
    <dbReference type="NCBI Taxonomy" id="122368"/>
    <lineage>
        <taxon>Eukaryota</taxon>
        <taxon>Fungi</taxon>
        <taxon>Dikarya</taxon>
        <taxon>Ascomycota</taxon>
        <taxon>Pezizomycotina</taxon>
        <taxon>Dothideomycetes</taxon>
        <taxon>Dothideomycetidae</taxon>
        <taxon>Mycosphaerellales</taxon>
        <taxon>Mycosphaerellaceae</taxon>
        <taxon>Cercospora</taxon>
    </lineage>
</organism>
<accession>A0A2G5HDL8</accession>
<dbReference type="SUPFAM" id="SSF53474">
    <property type="entry name" value="alpha/beta-Hydrolases"/>
    <property type="match status" value="1"/>
</dbReference>
<dbReference type="Proteomes" id="UP000230605">
    <property type="component" value="Chromosome 9"/>
</dbReference>